<evidence type="ECO:0000313" key="1">
    <source>
        <dbReference type="EMBL" id="KMP06842.1"/>
    </source>
</evidence>
<reference evidence="2" key="1">
    <citation type="journal article" date="2010" name="Genome Res.">
        <title>Population genomic sequencing of Coccidioides fungi reveals recent hybridization and transposon control.</title>
        <authorList>
            <person name="Neafsey D.E."/>
            <person name="Barker B.M."/>
            <person name="Sharpton T.J."/>
            <person name="Stajich J.E."/>
            <person name="Park D.J."/>
            <person name="Whiston E."/>
            <person name="Hung C.-Y."/>
            <person name="McMahan C."/>
            <person name="White J."/>
            <person name="Sykes S."/>
            <person name="Heiman D."/>
            <person name="Young S."/>
            <person name="Zeng Q."/>
            <person name="Abouelleil A."/>
            <person name="Aftuck L."/>
            <person name="Bessette D."/>
            <person name="Brown A."/>
            <person name="FitzGerald M."/>
            <person name="Lui A."/>
            <person name="Macdonald J.P."/>
            <person name="Priest M."/>
            <person name="Orbach M.J."/>
            <person name="Galgiani J.N."/>
            <person name="Kirkland T.N."/>
            <person name="Cole G.T."/>
            <person name="Birren B.W."/>
            <person name="Henn M.R."/>
            <person name="Taylor J.W."/>
            <person name="Rounsley S.D."/>
        </authorList>
    </citation>
    <scope>NUCLEOTIDE SEQUENCE [LARGE SCALE GENOMIC DNA]</scope>
    <source>
        <strain evidence="2">RMSCC 2394</strain>
    </source>
</reference>
<organism evidence="1 2">
    <name type="scientific">Coccidioides immitis RMSCC 2394</name>
    <dbReference type="NCBI Taxonomy" id="404692"/>
    <lineage>
        <taxon>Eukaryota</taxon>
        <taxon>Fungi</taxon>
        <taxon>Dikarya</taxon>
        <taxon>Ascomycota</taxon>
        <taxon>Pezizomycotina</taxon>
        <taxon>Eurotiomycetes</taxon>
        <taxon>Eurotiomycetidae</taxon>
        <taxon>Onygenales</taxon>
        <taxon>Onygenaceae</taxon>
        <taxon>Coccidioides</taxon>
    </lineage>
</organism>
<proteinExistence type="predicted"/>
<accession>A0A0J7B9Y3</accession>
<dbReference type="Proteomes" id="UP000054565">
    <property type="component" value="Unassembled WGS sequence"/>
</dbReference>
<evidence type="ECO:0000313" key="2">
    <source>
        <dbReference type="Proteomes" id="UP000054565"/>
    </source>
</evidence>
<gene>
    <name evidence="1" type="ORF">CIRG_06523</name>
</gene>
<dbReference type="EMBL" id="DS028096">
    <property type="protein sequence ID" value="KMP06842.1"/>
    <property type="molecule type" value="Genomic_DNA"/>
</dbReference>
<sequence length="45" mass="5287">MTPEEVLKTTLINLENKQAAINKSLYQDWKKELSIELKKRHTSSE</sequence>
<dbReference type="AlphaFoldDB" id="A0A0J7B9Y3"/>
<name>A0A0J7B9Y3_COCIT</name>
<protein>
    <submittedName>
        <fullName evidence="1">Uncharacterized protein</fullName>
    </submittedName>
</protein>